<dbReference type="SUPFAM" id="SSF53756">
    <property type="entry name" value="UDP-Glycosyltransferase/glycogen phosphorylase"/>
    <property type="match status" value="1"/>
</dbReference>
<feature type="transmembrane region" description="Helical" evidence="3">
    <location>
        <begin position="73"/>
        <end position="93"/>
    </location>
</feature>
<keyword evidence="3" id="KW-0472">Membrane</keyword>
<dbReference type="GO" id="GO:0016757">
    <property type="term" value="F:glycosyltransferase activity"/>
    <property type="evidence" value="ECO:0007669"/>
    <property type="project" value="UniProtKB-KW"/>
</dbReference>
<keyword evidence="1" id="KW-0328">Glycosyltransferase</keyword>
<gene>
    <name evidence="5" type="ORF">RND81_07G168600</name>
</gene>
<feature type="region of interest" description="Disordered" evidence="2">
    <location>
        <begin position="38"/>
        <end position="59"/>
    </location>
</feature>
<keyword evidence="3" id="KW-1133">Transmembrane helix</keyword>
<comment type="caution">
    <text evidence="5">The sequence shown here is derived from an EMBL/GenBank/DDBJ whole genome shotgun (WGS) entry which is preliminary data.</text>
</comment>
<dbReference type="PANTHER" id="PTHR46635">
    <property type="entry name" value="GLYCOSYL TRANSFERASE FAMILY 1 PROTEIN"/>
    <property type="match status" value="1"/>
</dbReference>
<dbReference type="PANTHER" id="PTHR46635:SF2">
    <property type="entry name" value="GLYCOSYL TRANSFERASE FAMILY 1 DOMAIN-CONTAINING PROTEIN"/>
    <property type="match status" value="1"/>
</dbReference>
<keyword evidence="1" id="KW-0808">Transferase</keyword>
<keyword evidence="6" id="KW-1185">Reference proteome</keyword>
<feature type="region of interest" description="Disordered" evidence="2">
    <location>
        <begin position="1"/>
        <end position="23"/>
    </location>
</feature>
<evidence type="ECO:0000313" key="5">
    <source>
        <dbReference type="EMBL" id="KAK9707034.1"/>
    </source>
</evidence>
<protein>
    <recommendedName>
        <fullName evidence="4">Glycosyl transferase family 1 domain-containing protein</fullName>
    </recommendedName>
</protein>
<proteinExistence type="predicted"/>
<reference evidence="5" key="1">
    <citation type="submission" date="2024-03" db="EMBL/GenBank/DDBJ databases">
        <title>WGS assembly of Saponaria officinalis var. Norfolk2.</title>
        <authorList>
            <person name="Jenkins J."/>
            <person name="Shu S."/>
            <person name="Grimwood J."/>
            <person name="Barry K."/>
            <person name="Goodstein D."/>
            <person name="Schmutz J."/>
            <person name="Leebens-Mack J."/>
            <person name="Osbourn A."/>
        </authorList>
    </citation>
    <scope>NUCLEOTIDE SEQUENCE [LARGE SCALE GENOMIC DNA]</scope>
    <source>
        <strain evidence="5">JIC</strain>
    </source>
</reference>
<dbReference type="Pfam" id="PF00534">
    <property type="entry name" value="Glycos_transf_1"/>
    <property type="match status" value="1"/>
</dbReference>
<organism evidence="5 6">
    <name type="scientific">Saponaria officinalis</name>
    <name type="common">Common soapwort</name>
    <name type="synonym">Lychnis saponaria</name>
    <dbReference type="NCBI Taxonomy" id="3572"/>
    <lineage>
        <taxon>Eukaryota</taxon>
        <taxon>Viridiplantae</taxon>
        <taxon>Streptophyta</taxon>
        <taxon>Embryophyta</taxon>
        <taxon>Tracheophyta</taxon>
        <taxon>Spermatophyta</taxon>
        <taxon>Magnoliopsida</taxon>
        <taxon>eudicotyledons</taxon>
        <taxon>Gunneridae</taxon>
        <taxon>Pentapetalae</taxon>
        <taxon>Caryophyllales</taxon>
        <taxon>Caryophyllaceae</taxon>
        <taxon>Caryophylleae</taxon>
        <taxon>Saponaria</taxon>
    </lineage>
</organism>
<dbReference type="Proteomes" id="UP001443914">
    <property type="component" value="Unassembled WGS sequence"/>
</dbReference>
<dbReference type="AlphaFoldDB" id="A0AAW1JPD8"/>
<keyword evidence="3" id="KW-0812">Transmembrane</keyword>
<evidence type="ECO:0000313" key="6">
    <source>
        <dbReference type="Proteomes" id="UP001443914"/>
    </source>
</evidence>
<dbReference type="InterPro" id="IPR001296">
    <property type="entry name" value="Glyco_trans_1"/>
</dbReference>
<sequence length="1040" mass="118577">MGRNSVSPEELDSPPLDDALAGGGGDLPFRSNFVRFKRTHPHNSGRPKLSDRHLSGGGRFRSRRRSFQFKGNSMIYGIILLAVFGFALASMVLQSSITSVFRQSGGGRAVERRALTFGTALRFVAPKKFQLEGRLDQLRMENRSGLRPPKLAVILGNMKMNPEALMLFTVMKNLQHIGYMLKLYALEDGEARTKWEEIGGQLTIFNLERYGRVDWSLFEGVIVDSLEAKEVISSLMQEPFCSVPLVWIIQEDSLAKRLLHYNRMNWEPLISHWRHVFCRADVVVFPDFSLPMLYSSLDCGNFFVIPGSPIDVWAAESYAKRHSKINLRKSNGYNEDDMLVLVLGSSVFYSEVSLDYAVAMHTIGPLLTKYAKEKDDNGSIKFIFLCANATDGYNDTLEGVTARLRLKPGSLRHYSMDHDVNGVILMADIVLYGSSHEAFPSLLIRAMSFGIPIIVPDVPVTRKYIVDGVHGMIFAEHNPDDLLRVFSILLANGVLSKFGSAVGSAGKLLARNLLASESISGYAKLLENILSFPSDALLPAPISQIHQDSWDWKFFSEVIEPKTKGEENNVVGKPNVVIDLEEEFCRTDLLKNNPEDNGDAVLADVVSAEDLDDVEKIASFEEFQRREMDQINERTEKDPGSWDEIYRNARKSEKLRFEANERDEGELQRTGRSICIYEVYGGAGAWPLLHHGSMYRGLSLSRRTRRLGSDDVDAVYRLPLLNNSRYHNLLCEMGGMLSVAYKVDEIHKRPWIGFQSWRASGREVSLSIKAEKILEETIQRQTQGDVMYFWIPLDLDHAVAGRDGLVSFWSICDALNAGHCRFAFEKAFRNMYGLPSNFEALPPMPEDSDHWSALHSWVMPTSSFLEFIMFTRMFVDSLDAVHDDTVGMIQCPLGWSELEREYIVTRCLSFQRKNCYCRILELLVNVWAYHSARTMIFIDPQTGVLKEQHPVEKRKGKMWVKYFNFTLLKSMDEDLAEAADDGDLQRESWLWPLTGEVFWQGIYEREREQRYRIKMDKKRKLKEKLFERMKYGYKQKSLGG</sequence>
<evidence type="ECO:0000256" key="2">
    <source>
        <dbReference type="SAM" id="MobiDB-lite"/>
    </source>
</evidence>
<dbReference type="EMBL" id="JBDFQZ010000007">
    <property type="protein sequence ID" value="KAK9707034.1"/>
    <property type="molecule type" value="Genomic_DNA"/>
</dbReference>
<feature type="domain" description="Glycosyl transferase family 1" evidence="4">
    <location>
        <begin position="414"/>
        <end position="493"/>
    </location>
</feature>
<dbReference type="Gene3D" id="3.40.50.2000">
    <property type="entry name" value="Glycogen Phosphorylase B"/>
    <property type="match status" value="1"/>
</dbReference>
<evidence type="ECO:0000259" key="4">
    <source>
        <dbReference type="Pfam" id="PF00534"/>
    </source>
</evidence>
<evidence type="ECO:0000256" key="3">
    <source>
        <dbReference type="SAM" id="Phobius"/>
    </source>
</evidence>
<evidence type="ECO:0000256" key="1">
    <source>
        <dbReference type="ARBA" id="ARBA00022676"/>
    </source>
</evidence>
<name>A0AAW1JPD8_SAPOF</name>
<accession>A0AAW1JPD8</accession>